<reference evidence="4 5" key="1">
    <citation type="journal article" date="2019" name="Sci. Rep.">
        <title>A high-quality genome of Eragrostis curvula grass provides insights into Poaceae evolution and supports new strategies to enhance forage quality.</title>
        <authorList>
            <person name="Carballo J."/>
            <person name="Santos B.A.C.M."/>
            <person name="Zappacosta D."/>
            <person name="Garbus I."/>
            <person name="Selva J.P."/>
            <person name="Gallo C.A."/>
            <person name="Diaz A."/>
            <person name="Albertini E."/>
            <person name="Caccamo M."/>
            <person name="Echenique V."/>
        </authorList>
    </citation>
    <scope>NUCLEOTIDE SEQUENCE [LARGE SCALE GENOMIC DNA]</scope>
    <source>
        <strain evidence="5">cv. Victoria</strain>
        <tissue evidence="4">Leaf</tissue>
    </source>
</reference>
<dbReference type="OrthoDB" id="188186at2759"/>
<dbReference type="EMBL" id="RWGY01000004">
    <property type="protein sequence ID" value="TVU46086.1"/>
    <property type="molecule type" value="Genomic_DNA"/>
</dbReference>
<gene>
    <name evidence="4" type="ORF">EJB05_05604</name>
</gene>
<protein>
    <submittedName>
        <fullName evidence="4">Uncharacterized protein</fullName>
    </submittedName>
</protein>
<proteinExistence type="inferred from homology"/>
<sequence>MLLAIFVDDVDIVNFEMDASGPPTFVNGELLKMFVGRRVRTVVQVQRDEGGVIVGQSTDGHQLTIRGSLDVPVSHSHFMEVFGTAESEQSICAEVCTDFGNNFDAEIFNGLCKFANKVPFL</sequence>
<dbReference type="CDD" id="cd04479">
    <property type="entry name" value="RPA3"/>
    <property type="match status" value="1"/>
</dbReference>
<dbReference type="PANTHER" id="PTHR47058">
    <property type="entry name" value="REPLICATION PROTEIN A 14 KDA SUBUNIT A-RELATED"/>
    <property type="match status" value="1"/>
</dbReference>
<evidence type="ECO:0000256" key="2">
    <source>
        <dbReference type="ARBA" id="ARBA00009761"/>
    </source>
</evidence>
<feature type="non-terminal residue" evidence="4">
    <location>
        <position position="1"/>
    </location>
</feature>
<evidence type="ECO:0000256" key="3">
    <source>
        <dbReference type="ARBA" id="ARBA00023242"/>
    </source>
</evidence>
<evidence type="ECO:0000313" key="5">
    <source>
        <dbReference type="Proteomes" id="UP000324897"/>
    </source>
</evidence>
<dbReference type="GO" id="GO:0006281">
    <property type="term" value="P:DNA repair"/>
    <property type="evidence" value="ECO:0007669"/>
    <property type="project" value="InterPro"/>
</dbReference>
<dbReference type="InterPro" id="IPR013970">
    <property type="entry name" value="Rfa2"/>
</dbReference>
<keyword evidence="3" id="KW-0539">Nucleus</keyword>
<keyword evidence="5" id="KW-1185">Reference proteome</keyword>
<dbReference type="InterPro" id="IPR012340">
    <property type="entry name" value="NA-bd_OB-fold"/>
</dbReference>
<dbReference type="GO" id="GO:0003677">
    <property type="term" value="F:DNA binding"/>
    <property type="evidence" value="ECO:0007669"/>
    <property type="project" value="InterPro"/>
</dbReference>
<comment type="caution">
    <text evidence="4">The sequence shown here is derived from an EMBL/GenBank/DDBJ whole genome shotgun (WGS) entry which is preliminary data.</text>
</comment>
<evidence type="ECO:0000256" key="1">
    <source>
        <dbReference type="ARBA" id="ARBA00004123"/>
    </source>
</evidence>
<dbReference type="AlphaFoldDB" id="A0A5J9WDP2"/>
<dbReference type="PANTHER" id="PTHR47058:SF3">
    <property type="entry name" value="REPLICATION PROTEIN A 14 KDA SUBUNIT A-RELATED"/>
    <property type="match status" value="1"/>
</dbReference>
<dbReference type="GO" id="GO:0031981">
    <property type="term" value="C:nuclear lumen"/>
    <property type="evidence" value="ECO:0007669"/>
    <property type="project" value="UniProtKB-ARBA"/>
</dbReference>
<dbReference type="Pfam" id="PF08661">
    <property type="entry name" value="Rep_fac-A_3"/>
    <property type="match status" value="1"/>
</dbReference>
<dbReference type="Gramene" id="TVU46086">
    <property type="protein sequence ID" value="TVU46086"/>
    <property type="gene ID" value="EJB05_05604"/>
</dbReference>
<comment type="subcellular location">
    <subcellularLocation>
        <location evidence="1">Nucleus</location>
    </subcellularLocation>
</comment>
<evidence type="ECO:0000313" key="4">
    <source>
        <dbReference type="EMBL" id="TVU46086.1"/>
    </source>
</evidence>
<dbReference type="GO" id="GO:0006310">
    <property type="term" value="P:DNA recombination"/>
    <property type="evidence" value="ECO:0007669"/>
    <property type="project" value="InterPro"/>
</dbReference>
<dbReference type="Gene3D" id="2.40.50.140">
    <property type="entry name" value="Nucleic acid-binding proteins"/>
    <property type="match status" value="1"/>
</dbReference>
<organism evidence="4 5">
    <name type="scientific">Eragrostis curvula</name>
    <name type="common">weeping love grass</name>
    <dbReference type="NCBI Taxonomy" id="38414"/>
    <lineage>
        <taxon>Eukaryota</taxon>
        <taxon>Viridiplantae</taxon>
        <taxon>Streptophyta</taxon>
        <taxon>Embryophyta</taxon>
        <taxon>Tracheophyta</taxon>
        <taxon>Spermatophyta</taxon>
        <taxon>Magnoliopsida</taxon>
        <taxon>Liliopsida</taxon>
        <taxon>Poales</taxon>
        <taxon>Poaceae</taxon>
        <taxon>PACMAD clade</taxon>
        <taxon>Chloridoideae</taxon>
        <taxon>Eragrostideae</taxon>
        <taxon>Eragrostidinae</taxon>
        <taxon>Eragrostis</taxon>
    </lineage>
</organism>
<comment type="similarity">
    <text evidence="2">Belongs to the replication factor A protein 3 family.</text>
</comment>
<accession>A0A5J9WDP2</accession>
<dbReference type="Proteomes" id="UP000324897">
    <property type="component" value="Chromosome 5"/>
</dbReference>
<dbReference type="SUPFAM" id="SSF50249">
    <property type="entry name" value="Nucleic acid-binding proteins"/>
    <property type="match status" value="1"/>
</dbReference>
<name>A0A5J9WDP2_9POAL</name>
<dbReference type="GO" id="GO:0006260">
    <property type="term" value="P:DNA replication"/>
    <property type="evidence" value="ECO:0007669"/>
    <property type="project" value="InterPro"/>
</dbReference>